<proteinExistence type="predicted"/>
<name>A0AAV0N583_9ROSI</name>
<accession>A0AAV0N583</accession>
<protein>
    <submittedName>
        <fullName evidence="1">Uncharacterized protein</fullName>
    </submittedName>
</protein>
<dbReference type="EMBL" id="CAMGYJ010000008">
    <property type="protein sequence ID" value="CAI0453760.1"/>
    <property type="molecule type" value="Genomic_DNA"/>
</dbReference>
<organism evidence="1 2">
    <name type="scientific">Linum tenue</name>
    <dbReference type="NCBI Taxonomy" id="586396"/>
    <lineage>
        <taxon>Eukaryota</taxon>
        <taxon>Viridiplantae</taxon>
        <taxon>Streptophyta</taxon>
        <taxon>Embryophyta</taxon>
        <taxon>Tracheophyta</taxon>
        <taxon>Spermatophyta</taxon>
        <taxon>Magnoliopsida</taxon>
        <taxon>eudicotyledons</taxon>
        <taxon>Gunneridae</taxon>
        <taxon>Pentapetalae</taxon>
        <taxon>rosids</taxon>
        <taxon>fabids</taxon>
        <taxon>Malpighiales</taxon>
        <taxon>Linaceae</taxon>
        <taxon>Linum</taxon>
    </lineage>
</organism>
<gene>
    <name evidence="1" type="ORF">LITE_LOCUS31723</name>
</gene>
<evidence type="ECO:0000313" key="1">
    <source>
        <dbReference type="EMBL" id="CAI0453760.1"/>
    </source>
</evidence>
<keyword evidence="2" id="KW-1185">Reference proteome</keyword>
<dbReference type="Proteomes" id="UP001154282">
    <property type="component" value="Unassembled WGS sequence"/>
</dbReference>
<sequence length="71" mass="7312">MVRRRRSDGVRPPASGAGLAAVGGLAAEVVSLTAVMVGRRWLSVGGVGRLAGFRRLKYSVGVTCDEGVEGI</sequence>
<reference evidence="1" key="1">
    <citation type="submission" date="2022-08" db="EMBL/GenBank/DDBJ databases">
        <authorList>
            <person name="Gutierrez-Valencia J."/>
        </authorList>
    </citation>
    <scope>NUCLEOTIDE SEQUENCE</scope>
</reference>
<comment type="caution">
    <text evidence="1">The sequence shown here is derived from an EMBL/GenBank/DDBJ whole genome shotgun (WGS) entry which is preliminary data.</text>
</comment>
<evidence type="ECO:0000313" key="2">
    <source>
        <dbReference type="Proteomes" id="UP001154282"/>
    </source>
</evidence>
<dbReference type="AlphaFoldDB" id="A0AAV0N583"/>